<sequence length="109" mass="12497">MEDRLEKAGFEFDAEIVEKRCFKVGDSALRPRSSLRKQRRLWLQKQVMTNQGTSGENEEGNEKEDVAAPRRRSRRNVCSTHADSRIGFVPCFGKPLLKVKGTTDELWEG</sequence>
<evidence type="ECO:0000256" key="1">
    <source>
        <dbReference type="SAM" id="MobiDB-lite"/>
    </source>
</evidence>
<reference evidence="2 3" key="1">
    <citation type="submission" date="2020-10" db="EMBL/GenBank/DDBJ databases">
        <title>The Coptis chinensis genome and diversification of protoberbering-type alkaloids.</title>
        <authorList>
            <person name="Wang B."/>
            <person name="Shu S."/>
            <person name="Song C."/>
            <person name="Liu Y."/>
        </authorList>
    </citation>
    <scope>NUCLEOTIDE SEQUENCE [LARGE SCALE GENOMIC DNA]</scope>
    <source>
        <strain evidence="2">HL-2020</strain>
        <tissue evidence="2">Leaf</tissue>
    </source>
</reference>
<gene>
    <name evidence="2" type="ORF">IFM89_010423</name>
</gene>
<dbReference type="Proteomes" id="UP000631114">
    <property type="component" value="Unassembled WGS sequence"/>
</dbReference>
<accession>A0A835I0Y8</accession>
<evidence type="ECO:0000313" key="2">
    <source>
        <dbReference type="EMBL" id="KAF9608639.1"/>
    </source>
</evidence>
<keyword evidence="3" id="KW-1185">Reference proteome</keyword>
<organism evidence="2 3">
    <name type="scientific">Coptis chinensis</name>
    <dbReference type="NCBI Taxonomy" id="261450"/>
    <lineage>
        <taxon>Eukaryota</taxon>
        <taxon>Viridiplantae</taxon>
        <taxon>Streptophyta</taxon>
        <taxon>Embryophyta</taxon>
        <taxon>Tracheophyta</taxon>
        <taxon>Spermatophyta</taxon>
        <taxon>Magnoliopsida</taxon>
        <taxon>Ranunculales</taxon>
        <taxon>Ranunculaceae</taxon>
        <taxon>Coptidoideae</taxon>
        <taxon>Coptis</taxon>
    </lineage>
</organism>
<evidence type="ECO:0000313" key="3">
    <source>
        <dbReference type="Proteomes" id="UP000631114"/>
    </source>
</evidence>
<protein>
    <submittedName>
        <fullName evidence="2">Uncharacterized protein</fullName>
    </submittedName>
</protein>
<dbReference type="EMBL" id="JADFTS010000004">
    <property type="protein sequence ID" value="KAF9608639.1"/>
    <property type="molecule type" value="Genomic_DNA"/>
</dbReference>
<name>A0A835I0Y8_9MAGN</name>
<dbReference type="AlphaFoldDB" id="A0A835I0Y8"/>
<comment type="caution">
    <text evidence="2">The sequence shown here is derived from an EMBL/GenBank/DDBJ whole genome shotgun (WGS) entry which is preliminary data.</text>
</comment>
<proteinExistence type="predicted"/>
<feature type="region of interest" description="Disordered" evidence="1">
    <location>
        <begin position="44"/>
        <end position="75"/>
    </location>
</feature>
<feature type="compositionally biased region" description="Polar residues" evidence="1">
    <location>
        <begin position="46"/>
        <end position="55"/>
    </location>
</feature>